<feature type="domain" description="MYND-type" evidence="19">
    <location>
        <begin position="803"/>
        <end position="847"/>
    </location>
</feature>
<evidence type="ECO:0000256" key="15">
    <source>
        <dbReference type="ARBA" id="ARBA00039024"/>
    </source>
</evidence>
<evidence type="ECO:0000256" key="5">
    <source>
        <dbReference type="ARBA" id="ARBA00022679"/>
    </source>
</evidence>
<reference evidence="21" key="1">
    <citation type="journal article" date="2016" name="Nat. Commun.">
        <title>The Gonium pectorale genome demonstrates co-option of cell cycle regulation during the evolution of multicellularity.</title>
        <authorList>
            <person name="Hanschen E.R."/>
            <person name="Marriage T.N."/>
            <person name="Ferris P.J."/>
            <person name="Hamaji T."/>
            <person name="Toyoda A."/>
            <person name="Fujiyama A."/>
            <person name="Neme R."/>
            <person name="Noguchi H."/>
            <person name="Minakuchi Y."/>
            <person name="Suzuki M."/>
            <person name="Kawai-Toyooka H."/>
            <person name="Smith D.R."/>
            <person name="Sparks H."/>
            <person name="Anderson J."/>
            <person name="Bakaric R."/>
            <person name="Luria V."/>
            <person name="Karger A."/>
            <person name="Kirschner M.W."/>
            <person name="Durand P.M."/>
            <person name="Michod R.E."/>
            <person name="Nozaki H."/>
            <person name="Olson B.J."/>
        </authorList>
    </citation>
    <scope>NUCLEOTIDE SEQUENCE [LARGE SCALE GENOMIC DNA]</scope>
    <source>
        <strain evidence="21">NIES-2863</strain>
    </source>
</reference>
<feature type="compositionally biased region" description="Basic and acidic residues" evidence="18">
    <location>
        <begin position="749"/>
        <end position="777"/>
    </location>
</feature>
<dbReference type="PROSITE" id="PS50865">
    <property type="entry name" value="ZF_MYND_2"/>
    <property type="match status" value="1"/>
</dbReference>
<keyword evidence="21" id="KW-1185">Reference proteome</keyword>
<keyword evidence="3" id="KW-0150">Chloroplast</keyword>
<comment type="caution">
    <text evidence="20">The sequence shown here is derived from an EMBL/GenBank/DDBJ whole genome shotgun (WGS) entry which is preliminary data.</text>
</comment>
<evidence type="ECO:0000256" key="6">
    <source>
        <dbReference type="ARBA" id="ARBA00022692"/>
    </source>
</evidence>
<comment type="subcellular location">
    <subcellularLocation>
        <location evidence="1">Plastid</location>
        <location evidence="1">Chloroplast membrane</location>
        <topology evidence="1">Multi-pass membrane protein</topology>
    </subcellularLocation>
</comment>
<evidence type="ECO:0000256" key="7">
    <source>
        <dbReference type="ARBA" id="ARBA00022723"/>
    </source>
</evidence>
<keyword evidence="6" id="KW-0812">Transmembrane</keyword>
<evidence type="ECO:0000256" key="13">
    <source>
        <dbReference type="ARBA" id="ARBA00023136"/>
    </source>
</evidence>
<dbReference type="PANTHER" id="PTHR32523">
    <property type="entry name" value="PHYTOL KINASE 1, CHLOROPLASTIC"/>
    <property type="match status" value="1"/>
</dbReference>
<keyword evidence="9" id="KW-0418">Kinase</keyword>
<dbReference type="InterPro" id="IPR039606">
    <property type="entry name" value="Phytol/farnesol_kinase"/>
</dbReference>
<evidence type="ECO:0000256" key="17">
    <source>
        <dbReference type="PROSITE-ProRule" id="PRU00134"/>
    </source>
</evidence>
<evidence type="ECO:0000256" key="14">
    <source>
        <dbReference type="ARBA" id="ARBA00024015"/>
    </source>
</evidence>
<accession>A0A150G138</accession>
<dbReference type="PANTHER" id="PTHR32523:SF8">
    <property type="entry name" value="DOLICHOL KINASE"/>
    <property type="match status" value="1"/>
</dbReference>
<keyword evidence="7" id="KW-0479">Metal-binding</keyword>
<dbReference type="AlphaFoldDB" id="A0A150G138"/>
<dbReference type="GO" id="GO:0016020">
    <property type="term" value="C:membrane"/>
    <property type="evidence" value="ECO:0007669"/>
    <property type="project" value="UniProtKB-SubCell"/>
</dbReference>
<dbReference type="EMBL" id="LSYV01000088">
    <property type="protein sequence ID" value="KXZ43557.1"/>
    <property type="molecule type" value="Genomic_DNA"/>
</dbReference>
<dbReference type="Gene3D" id="6.10.140.2220">
    <property type="match status" value="1"/>
</dbReference>
<sequence length="856" mass="86265">MADEEPQESMVSRLGALANIIASSPSTAASERLLGEPEIQRLLSAAAERVAEIDGALAAKEAPAKGVSATEEAGCTPGAGAADAWDVVLAGSDWEAVHAAGRAWLMVIGARGRTAAAAAALPPPRLLVRLALRLCRALALAPPQHIRQPATSGAGAATPLAAAVAAEDRARETFEVAMGLCSSAALAVEHRAGSAADVRALLPAALEAWAWGLRALAGRLRAVVSAAGGGLPRYCGNELASAVLGSAWFRLEDPSAGWSSLSGQERRDAAGQLAAAGLLRSLDSLLRLAGAAAAPAAASGAAATIAAAAAAYHSPYAGNMDPMLLGSAATGVLHALRPLLVPVAAAALGLPAAVPTPSQPAATPPPAASGRDVGRELGVLATAAKLLLRETAPLQTQLVHSSEWRPEGFTMYVLSTLEPLRGLLLEGGLGVGLGPEAGLPALLRAACAAADAAADNTVPAAGGGNSAGGGPSDAAAAAPAPGRGDASAVPVVEAVAELVALLLRAAVLACARVTVAGAYGLAGAALEGADDDDKLYRDASEAALGCAAAGLAALREAAPLLPPEAVLAAQPLTLLGGVGLAIVLCHGAVTPSGPGARLPGPPRPPHLVDKVRRGLVPLARSLVAAVALLGAEPALEPTVRRWLLPPAEVTGEPPGGATAGEWWYCWMPDDPSDPGRLHVLGLLNMLDRLDRACACAALAAMQNAVGLEAMRGGGGGGRRPYTAARPPPLLAVAREVLRRADLLAPNGERGPERGRGRAGSEREGEEREGEGERLRRRIAEAVPPGQRRLWPTRQLWLCSNPRCANLASESEEALGLQACGRCGAVRYCGAACQRADWSGRGGHKEACAALRAAGQG</sequence>
<keyword evidence="5" id="KW-0808">Transferase</keyword>
<keyword evidence="10" id="KW-0862">Zinc</keyword>
<keyword evidence="8 17" id="KW-0863">Zinc-finger</keyword>
<keyword evidence="13" id="KW-0472">Membrane</keyword>
<dbReference type="Pfam" id="PF01753">
    <property type="entry name" value="zf-MYND"/>
    <property type="match status" value="1"/>
</dbReference>
<protein>
    <recommendedName>
        <fullName evidence="15">phytol kinase</fullName>
        <ecNumber evidence="15">2.7.1.182</ecNumber>
    </recommendedName>
</protein>
<comment type="pathway">
    <text evidence="14">Cofactor biosynthesis; tocopherol biosynthesis.</text>
</comment>
<feature type="region of interest" description="Disordered" evidence="18">
    <location>
        <begin position="741"/>
        <end position="777"/>
    </location>
</feature>
<evidence type="ECO:0000256" key="8">
    <source>
        <dbReference type="ARBA" id="ARBA00022771"/>
    </source>
</evidence>
<comment type="similarity">
    <text evidence="2">Belongs to the polyprenol kinase family.</text>
</comment>
<evidence type="ECO:0000313" key="21">
    <source>
        <dbReference type="Proteomes" id="UP000075714"/>
    </source>
</evidence>
<evidence type="ECO:0000256" key="12">
    <source>
        <dbReference type="ARBA" id="ARBA00022989"/>
    </source>
</evidence>
<evidence type="ECO:0000256" key="9">
    <source>
        <dbReference type="ARBA" id="ARBA00022777"/>
    </source>
</evidence>
<dbReference type="Proteomes" id="UP000075714">
    <property type="component" value="Unassembled WGS sequence"/>
</dbReference>
<name>A0A150G138_GONPE</name>
<evidence type="ECO:0000256" key="18">
    <source>
        <dbReference type="SAM" id="MobiDB-lite"/>
    </source>
</evidence>
<keyword evidence="12" id="KW-1133">Transmembrane helix</keyword>
<dbReference type="OrthoDB" id="5855668at2759"/>
<organism evidence="20 21">
    <name type="scientific">Gonium pectorale</name>
    <name type="common">Green alga</name>
    <dbReference type="NCBI Taxonomy" id="33097"/>
    <lineage>
        <taxon>Eukaryota</taxon>
        <taxon>Viridiplantae</taxon>
        <taxon>Chlorophyta</taxon>
        <taxon>core chlorophytes</taxon>
        <taxon>Chlorophyceae</taxon>
        <taxon>CS clade</taxon>
        <taxon>Chlamydomonadales</taxon>
        <taxon>Volvocaceae</taxon>
        <taxon>Gonium</taxon>
    </lineage>
</organism>
<evidence type="ECO:0000256" key="4">
    <source>
        <dbReference type="ARBA" id="ARBA00022640"/>
    </source>
</evidence>
<proteinExistence type="inferred from homology"/>
<evidence type="ECO:0000256" key="2">
    <source>
        <dbReference type="ARBA" id="ARBA00010794"/>
    </source>
</evidence>
<evidence type="ECO:0000256" key="10">
    <source>
        <dbReference type="ARBA" id="ARBA00022833"/>
    </source>
</evidence>
<evidence type="ECO:0000259" key="19">
    <source>
        <dbReference type="PROSITE" id="PS50865"/>
    </source>
</evidence>
<evidence type="ECO:0000256" key="3">
    <source>
        <dbReference type="ARBA" id="ARBA00022528"/>
    </source>
</evidence>
<dbReference type="InterPro" id="IPR002893">
    <property type="entry name" value="Znf_MYND"/>
</dbReference>
<evidence type="ECO:0000256" key="11">
    <source>
        <dbReference type="ARBA" id="ARBA00022946"/>
    </source>
</evidence>
<gene>
    <name evidence="20" type="ORF">GPECTOR_87g419</name>
</gene>
<keyword evidence="4" id="KW-0934">Plastid</keyword>
<dbReference type="EC" id="2.7.1.182" evidence="15"/>
<comment type="catalytic activity">
    <reaction evidence="16">
        <text>phytol + CTP = phytyl phosphate + CDP + H(+)</text>
        <dbReference type="Rhea" id="RHEA:38055"/>
        <dbReference type="ChEBI" id="CHEBI:15378"/>
        <dbReference type="ChEBI" id="CHEBI:17327"/>
        <dbReference type="ChEBI" id="CHEBI:37563"/>
        <dbReference type="ChEBI" id="CHEBI:58069"/>
        <dbReference type="ChEBI" id="CHEBI:75483"/>
        <dbReference type="EC" id="2.7.1.182"/>
    </reaction>
</comment>
<dbReference type="GO" id="GO:0009507">
    <property type="term" value="C:chloroplast"/>
    <property type="evidence" value="ECO:0007669"/>
    <property type="project" value="UniProtKB-SubCell"/>
</dbReference>
<evidence type="ECO:0000256" key="16">
    <source>
        <dbReference type="ARBA" id="ARBA00048889"/>
    </source>
</evidence>
<dbReference type="GO" id="GO:0008270">
    <property type="term" value="F:zinc ion binding"/>
    <property type="evidence" value="ECO:0007669"/>
    <property type="project" value="UniProtKB-KW"/>
</dbReference>
<keyword evidence="11" id="KW-0809">Transit peptide</keyword>
<dbReference type="SUPFAM" id="SSF144232">
    <property type="entry name" value="HIT/MYND zinc finger-like"/>
    <property type="match status" value="1"/>
</dbReference>
<evidence type="ECO:0000313" key="20">
    <source>
        <dbReference type="EMBL" id="KXZ43557.1"/>
    </source>
</evidence>
<evidence type="ECO:0000256" key="1">
    <source>
        <dbReference type="ARBA" id="ARBA00004508"/>
    </source>
</evidence>
<dbReference type="GO" id="GO:0010276">
    <property type="term" value="F:phytol kinase activity"/>
    <property type="evidence" value="ECO:0007669"/>
    <property type="project" value="UniProtKB-EC"/>
</dbReference>